<dbReference type="NCBIfam" id="NF041000">
    <property type="entry name" value="ATPase_ComGA"/>
    <property type="match status" value="1"/>
</dbReference>
<dbReference type="Proteomes" id="UP001597285">
    <property type="component" value="Unassembled WGS sequence"/>
</dbReference>
<protein>
    <submittedName>
        <fullName evidence="5">Competence type IV pilus ATPase ComGA</fullName>
    </submittedName>
</protein>
<dbReference type="PANTHER" id="PTHR30258">
    <property type="entry name" value="TYPE II SECRETION SYSTEM PROTEIN GSPE-RELATED"/>
    <property type="match status" value="1"/>
</dbReference>
<keyword evidence="6" id="KW-1185">Reference proteome</keyword>
<reference evidence="6" key="1">
    <citation type="journal article" date="2019" name="Int. J. Syst. Evol. Microbiol.">
        <title>The Global Catalogue of Microorganisms (GCM) 10K type strain sequencing project: providing services to taxonomists for standard genome sequencing and annotation.</title>
        <authorList>
            <consortium name="The Broad Institute Genomics Platform"/>
            <consortium name="The Broad Institute Genome Sequencing Center for Infectious Disease"/>
            <person name="Wu L."/>
            <person name="Ma J."/>
        </authorList>
    </citation>
    <scope>NUCLEOTIDE SEQUENCE [LARGE SCALE GENOMIC DNA]</scope>
    <source>
        <strain evidence="6">KCTC 42143</strain>
    </source>
</reference>
<dbReference type="Gene3D" id="3.30.450.90">
    <property type="match status" value="1"/>
</dbReference>
<dbReference type="Pfam" id="PF00437">
    <property type="entry name" value="T2SSE"/>
    <property type="match status" value="1"/>
</dbReference>
<keyword evidence="3" id="KW-0067">ATP-binding</keyword>
<evidence type="ECO:0000256" key="1">
    <source>
        <dbReference type="ARBA" id="ARBA00006611"/>
    </source>
</evidence>
<comment type="similarity">
    <text evidence="1">Belongs to the GSP E family.</text>
</comment>
<evidence type="ECO:0000259" key="4">
    <source>
        <dbReference type="PROSITE" id="PS00662"/>
    </source>
</evidence>
<proteinExistence type="inferred from homology"/>
<dbReference type="InterPro" id="IPR027417">
    <property type="entry name" value="P-loop_NTPase"/>
</dbReference>
<evidence type="ECO:0000313" key="6">
    <source>
        <dbReference type="Proteomes" id="UP001597285"/>
    </source>
</evidence>
<accession>A0ABW4NP17</accession>
<organism evidence="5 6">
    <name type="scientific">Carnobacterium antarcticum</name>
    <dbReference type="NCBI Taxonomy" id="2126436"/>
    <lineage>
        <taxon>Bacteria</taxon>
        <taxon>Bacillati</taxon>
        <taxon>Bacillota</taxon>
        <taxon>Bacilli</taxon>
        <taxon>Lactobacillales</taxon>
        <taxon>Carnobacteriaceae</taxon>
        <taxon>Carnobacterium</taxon>
    </lineage>
</organism>
<name>A0ABW4NP17_9LACT</name>
<dbReference type="InterPro" id="IPR047667">
    <property type="entry name" value="ATPase_ComGA"/>
</dbReference>
<evidence type="ECO:0000256" key="2">
    <source>
        <dbReference type="ARBA" id="ARBA00022741"/>
    </source>
</evidence>
<feature type="domain" description="Bacterial type II secretion system protein E" evidence="4">
    <location>
        <begin position="204"/>
        <end position="218"/>
    </location>
</feature>
<dbReference type="RefSeq" id="WP_058920102.1">
    <property type="nucleotide sequence ID" value="NZ_JBHSQC010000006.1"/>
</dbReference>
<gene>
    <name evidence="5" type="primary">comGA</name>
    <name evidence="5" type="ORF">ACFSBK_10025</name>
</gene>
<comment type="caution">
    <text evidence="5">The sequence shown here is derived from an EMBL/GenBank/DDBJ whole genome shotgun (WGS) entry which is preliminary data.</text>
</comment>
<dbReference type="Gene3D" id="3.40.50.300">
    <property type="entry name" value="P-loop containing nucleotide triphosphate hydrolases"/>
    <property type="match status" value="1"/>
</dbReference>
<dbReference type="EMBL" id="JBHUFF010000018">
    <property type="protein sequence ID" value="MFD1800180.1"/>
    <property type="molecule type" value="Genomic_DNA"/>
</dbReference>
<evidence type="ECO:0000256" key="3">
    <source>
        <dbReference type="ARBA" id="ARBA00022840"/>
    </source>
</evidence>
<keyword evidence="2" id="KW-0547">Nucleotide-binding</keyword>
<sequence length="355" mass="40591">MEIEQLAEHVILKAQNKGASDVHVLPEGNDYRIFFRIGGYLIQFFNLTPDEGVRLISYFKYLCNMDVGERRRPQSGSIQFLLNKTKQALRFSTITNFKSQESMVIRLLNQTEVHPLKETTFFHQEVNEMEKLVQFKSGLLLFSGPVGSGKTTTMYHLIRECHSKNNQQVITVEDPVEIEEPAFLQTEVNEKAGVFYETLLKSSLRHHPDTLIVGEIRDEETAKMVIRGALTGHLIIASIHAKNAVGVLSRLIELGITHEQLKQTLLGIVFQKLLPKNCPFCKGDCQMDCSHWNVHEKRATVYEVLSGENLQGCLSNESAILNQPEQMNRSFNCLLRKAYVYGFITQKNFQKYRIP</sequence>
<evidence type="ECO:0000313" key="5">
    <source>
        <dbReference type="EMBL" id="MFD1800180.1"/>
    </source>
</evidence>
<dbReference type="SUPFAM" id="SSF52540">
    <property type="entry name" value="P-loop containing nucleoside triphosphate hydrolases"/>
    <property type="match status" value="1"/>
</dbReference>
<dbReference type="PANTHER" id="PTHR30258:SF2">
    <property type="entry name" value="COMG OPERON PROTEIN 1"/>
    <property type="match status" value="1"/>
</dbReference>
<dbReference type="PROSITE" id="PS00662">
    <property type="entry name" value="T2SP_E"/>
    <property type="match status" value="1"/>
</dbReference>
<dbReference type="CDD" id="cd01129">
    <property type="entry name" value="PulE-GspE-like"/>
    <property type="match status" value="1"/>
</dbReference>
<dbReference type="InterPro" id="IPR001482">
    <property type="entry name" value="T2SS/T4SS_dom"/>
</dbReference>